<protein>
    <submittedName>
        <fullName evidence="1">Uncharacterized protein</fullName>
    </submittedName>
</protein>
<keyword evidence="2" id="KW-1185">Reference proteome</keyword>
<dbReference type="AlphaFoldDB" id="A0AAE3VCI6"/>
<evidence type="ECO:0000313" key="1">
    <source>
        <dbReference type="EMBL" id="MDQ0287984.1"/>
    </source>
</evidence>
<comment type="caution">
    <text evidence="1">The sequence shown here is derived from an EMBL/GenBank/DDBJ whole genome shotgun (WGS) entry which is preliminary data.</text>
</comment>
<gene>
    <name evidence="1" type="ORF">J3R75_000091</name>
</gene>
<dbReference type="Proteomes" id="UP001238163">
    <property type="component" value="Unassembled WGS sequence"/>
</dbReference>
<dbReference type="EMBL" id="JAUSVL010000001">
    <property type="protein sequence ID" value="MDQ0287984.1"/>
    <property type="molecule type" value="Genomic_DNA"/>
</dbReference>
<reference evidence="1" key="1">
    <citation type="submission" date="2023-07" db="EMBL/GenBank/DDBJ databases">
        <title>Genomic Encyclopedia of Type Strains, Phase IV (KMG-IV): sequencing the most valuable type-strain genomes for metagenomic binning, comparative biology and taxonomic classification.</title>
        <authorList>
            <person name="Goeker M."/>
        </authorList>
    </citation>
    <scope>NUCLEOTIDE SEQUENCE</scope>
    <source>
        <strain evidence="1">DSM 24202</strain>
    </source>
</reference>
<evidence type="ECO:0000313" key="2">
    <source>
        <dbReference type="Proteomes" id="UP001238163"/>
    </source>
</evidence>
<accession>A0AAE3VCI6</accession>
<proteinExistence type="predicted"/>
<sequence>MNKETKTPQSTPEPIQALPTARVFRERVTALLKSRGYDEKQIANFFAAQEKLARFAKGGDKREAIYLQASRAGIIEAVKYEYIAEPLTVERLKKVLCSFISKAGQVAELKAELCRQEKDTADAETKAKAVSFYKQQCDSCIEIANNLGQGDVNTLVLANSCILLGGFMQLMELADVLTKEQLERQLLASMDGLLAGQQEHGAKIDGMAATVEAKRASELRAGLGYTRADLLILLDVLGLPEDRAGKLPLFPLPADYKSRKRIYEFTNSASMYAPLFAWCRSHEITAGHDGKRTTELYADDAAAKGRHWKLANAQEQLYNAIRANEAFIASETPQNMTLANSEKSVFYELLADLGKTVTSGQWGETPPPDVLGIIPRDPLADVAAKLADHDARTTAEHREHDTKLEGMATVVKKQRRDVAAIFAEKKLTLLHYLTAGMIADALQEALGSYRVPNSASVKTVMIRRLAKAEAQGRLHPRIEGKNKAKYYLNDGKLFDEILSYCAASNIGKITTDKDKEALAQVLLSTSKELSSTMNSRP</sequence>
<dbReference type="RefSeq" id="WP_307259148.1">
    <property type="nucleotide sequence ID" value="NZ_JAUSVL010000001.1"/>
</dbReference>
<organism evidence="1 2">
    <name type="scientific">Oligosphaera ethanolica</name>
    <dbReference type="NCBI Taxonomy" id="760260"/>
    <lineage>
        <taxon>Bacteria</taxon>
        <taxon>Pseudomonadati</taxon>
        <taxon>Lentisphaerota</taxon>
        <taxon>Oligosphaeria</taxon>
        <taxon>Oligosphaerales</taxon>
        <taxon>Oligosphaeraceae</taxon>
        <taxon>Oligosphaera</taxon>
    </lineage>
</organism>
<name>A0AAE3VCI6_9BACT</name>